<comment type="caution">
    <text evidence="1">The sequence shown here is derived from an EMBL/GenBank/DDBJ whole genome shotgun (WGS) entry which is preliminary data.</text>
</comment>
<protein>
    <submittedName>
        <fullName evidence="1">Uncharacterized protein</fullName>
    </submittedName>
</protein>
<sequence length="234" mass="25675">MLEFPLYLPDPTEPDGVILWGKPPGQREKDTAAGVARLGGDRWANYGQAYLLAAATLFKAAKAHQSLDHYGLPIFYLQRHATELLLKEILQLAIEIQDLRTGAGAIALQFPTAKQRRNAYSSHNLFDLGEDLTEMAKAMNLGLVPPELKSIIQDIESIEKQSETWSRYSIGRSKGPGGNAPKHLESEVILPLGHLQDMLEAANKSMGKMWNGEGLLGQLGELHQDAARNAGLID</sequence>
<evidence type="ECO:0000313" key="1">
    <source>
        <dbReference type="EMBL" id="MBB6562499.1"/>
    </source>
</evidence>
<gene>
    <name evidence="1" type="ORF">HNP48_005212</name>
</gene>
<dbReference type="EMBL" id="JACHLK010000013">
    <property type="protein sequence ID" value="MBB6562499.1"/>
    <property type="molecule type" value="Genomic_DNA"/>
</dbReference>
<keyword evidence="2" id="KW-1185">Reference proteome</keyword>
<dbReference type="AlphaFoldDB" id="A0A7X0UBZ6"/>
<reference evidence="1 2" key="1">
    <citation type="submission" date="2020-08" db="EMBL/GenBank/DDBJ databases">
        <title>Functional genomics of gut bacteria from endangered species of beetles.</title>
        <authorList>
            <person name="Carlos-Shanley C."/>
        </authorList>
    </citation>
    <scope>NUCLEOTIDE SEQUENCE [LARGE SCALE GENOMIC DNA]</scope>
    <source>
        <strain evidence="1 2">S00198</strain>
    </source>
</reference>
<name>A0A7X0UBZ6_9BURK</name>
<proteinExistence type="predicted"/>
<evidence type="ECO:0000313" key="2">
    <source>
        <dbReference type="Proteomes" id="UP000575083"/>
    </source>
</evidence>
<accession>A0A7X0UBZ6</accession>
<organism evidence="1 2">
    <name type="scientific">Acidovorax soli</name>
    <dbReference type="NCBI Taxonomy" id="592050"/>
    <lineage>
        <taxon>Bacteria</taxon>
        <taxon>Pseudomonadati</taxon>
        <taxon>Pseudomonadota</taxon>
        <taxon>Betaproteobacteria</taxon>
        <taxon>Burkholderiales</taxon>
        <taxon>Comamonadaceae</taxon>
        <taxon>Acidovorax</taxon>
    </lineage>
</organism>
<dbReference type="RefSeq" id="WP_184862578.1">
    <property type="nucleotide sequence ID" value="NZ_JACHLK010000013.1"/>
</dbReference>
<dbReference type="Proteomes" id="UP000575083">
    <property type="component" value="Unassembled WGS sequence"/>
</dbReference>